<dbReference type="AlphaFoldDB" id="A0A6L6QN92"/>
<evidence type="ECO:0000313" key="2">
    <source>
        <dbReference type="EMBL" id="MTW13033.1"/>
    </source>
</evidence>
<keyword evidence="1" id="KW-0732">Signal</keyword>
<comment type="caution">
    <text evidence="2">The sequence shown here is derived from an EMBL/GenBank/DDBJ whole genome shotgun (WGS) entry which is preliminary data.</text>
</comment>
<organism evidence="2 3">
    <name type="scientific">Massilia eburnea</name>
    <dbReference type="NCBI Taxonomy" id="1776165"/>
    <lineage>
        <taxon>Bacteria</taxon>
        <taxon>Pseudomonadati</taxon>
        <taxon>Pseudomonadota</taxon>
        <taxon>Betaproteobacteria</taxon>
        <taxon>Burkholderiales</taxon>
        <taxon>Oxalobacteraceae</taxon>
        <taxon>Telluria group</taxon>
        <taxon>Massilia</taxon>
    </lineage>
</organism>
<proteinExistence type="predicted"/>
<feature type="signal peptide" evidence="1">
    <location>
        <begin position="1"/>
        <end position="22"/>
    </location>
</feature>
<gene>
    <name evidence="2" type="ORF">GM658_20720</name>
</gene>
<dbReference type="EMBL" id="WNKX01000018">
    <property type="protein sequence ID" value="MTW13033.1"/>
    <property type="molecule type" value="Genomic_DNA"/>
</dbReference>
<feature type="chain" id="PRO_5027022448" evidence="1">
    <location>
        <begin position="23"/>
        <end position="248"/>
    </location>
</feature>
<dbReference type="Proteomes" id="UP000472320">
    <property type="component" value="Unassembled WGS sequence"/>
</dbReference>
<sequence>MMESRLFTAALAAVFFCAPACAQLRPMSDDDLSRTRGQGLLAVSNSTLGGFDFTRIALDADVQLNASLRNIRLGDYRFPTREGTGADIDMPLLQFGQNGSKVSITNPYFEVVYRNTGDATAPREVIGMRMGFDSISGDVGLKLNSVSGSLLVNGVDANGQPTTIDSHTDAGGGKRWDGAASLVGVHAGDASGPSRDFWISVLKTGVQFQAPSGTTQLPDMAQQGVWLNWRDKLAQLPAIAPAMPVAGH</sequence>
<evidence type="ECO:0000256" key="1">
    <source>
        <dbReference type="SAM" id="SignalP"/>
    </source>
</evidence>
<reference evidence="2 3" key="1">
    <citation type="submission" date="2019-11" db="EMBL/GenBank/DDBJ databases">
        <title>Type strains purchased from KCTC, JCM and DSMZ.</title>
        <authorList>
            <person name="Lu H."/>
        </authorList>
    </citation>
    <scope>NUCLEOTIDE SEQUENCE [LARGE SCALE GENOMIC DNA]</scope>
    <source>
        <strain evidence="2 3">JCM 31587</strain>
    </source>
</reference>
<protein>
    <submittedName>
        <fullName evidence="2">Uncharacterized protein</fullName>
    </submittedName>
</protein>
<keyword evidence="3" id="KW-1185">Reference proteome</keyword>
<evidence type="ECO:0000313" key="3">
    <source>
        <dbReference type="Proteomes" id="UP000472320"/>
    </source>
</evidence>
<dbReference type="OrthoDB" id="8772361at2"/>
<dbReference type="RefSeq" id="WP_155455959.1">
    <property type="nucleotide sequence ID" value="NZ_WNKX01000018.1"/>
</dbReference>
<name>A0A6L6QN92_9BURK</name>
<accession>A0A6L6QN92</accession>